<protein>
    <submittedName>
        <fullName evidence="2">Uncharacterized protein</fullName>
    </submittedName>
</protein>
<evidence type="ECO:0000256" key="1">
    <source>
        <dbReference type="SAM" id="MobiDB-lite"/>
    </source>
</evidence>
<organism evidence="2">
    <name type="scientific">viral metagenome</name>
    <dbReference type="NCBI Taxonomy" id="1070528"/>
    <lineage>
        <taxon>unclassified sequences</taxon>
        <taxon>metagenomes</taxon>
        <taxon>organismal metagenomes</taxon>
    </lineage>
</organism>
<evidence type="ECO:0000313" key="2">
    <source>
        <dbReference type="EMBL" id="QHT04982.1"/>
    </source>
</evidence>
<name>A0A6C0CLF4_9ZZZZ</name>
<feature type="region of interest" description="Disordered" evidence="1">
    <location>
        <begin position="314"/>
        <end position="362"/>
    </location>
</feature>
<feature type="compositionally biased region" description="Polar residues" evidence="1">
    <location>
        <begin position="329"/>
        <end position="340"/>
    </location>
</feature>
<accession>A0A6C0CLF4</accession>
<dbReference type="AlphaFoldDB" id="A0A6C0CLF4"/>
<feature type="compositionally biased region" description="Polar residues" evidence="1">
    <location>
        <begin position="353"/>
        <end position="362"/>
    </location>
</feature>
<dbReference type="EMBL" id="MN739448">
    <property type="protein sequence ID" value="QHT04982.1"/>
    <property type="molecule type" value="Genomic_DNA"/>
</dbReference>
<sequence>MAKFQDFTDLDFFKCVGNVAFHTTTLYGLYKASAFAINMTSRVASNFNKIGHRIIKLNTSDENQSFIQAICVRQYIYAMLKDDRFTGVVGHVNHRDRLEFSKVQFLSKLQQTLENSDAKFKQRLLSCFAAINDKYANKDAFYKSIAKFNINIAVFITNERTHPKLHIYRSEDLNNLWLLLVDENKNDSLDNLGVITSNTELFASSEEILNSVYMFDISEVTQMLNKYKVEVIGGKYDDLKLDYLELYDKKLPMGELGKAADALHFISQKVRRARRVARILKNDEVSVTRTRTYTKRKNAATTKKLGTSSIEMGAMTRKPPALPPRPNESAMSNHSATQRTLGIVSRQVGQYDLTPSQPGRGR</sequence>
<reference evidence="2" key="1">
    <citation type="journal article" date="2020" name="Nature">
        <title>Giant virus diversity and host interactions through global metagenomics.</title>
        <authorList>
            <person name="Schulz F."/>
            <person name="Roux S."/>
            <person name="Paez-Espino D."/>
            <person name="Jungbluth S."/>
            <person name="Walsh D.A."/>
            <person name="Denef V.J."/>
            <person name="McMahon K.D."/>
            <person name="Konstantinidis K.T."/>
            <person name="Eloe-Fadrosh E.A."/>
            <person name="Kyrpides N.C."/>
            <person name="Woyke T."/>
        </authorList>
    </citation>
    <scope>NUCLEOTIDE SEQUENCE</scope>
    <source>
        <strain evidence="2">GVMAG-M-3300021354-14</strain>
    </source>
</reference>
<proteinExistence type="predicted"/>